<dbReference type="STRING" id="619304.SAMN05421760_101980"/>
<comment type="pathway">
    <text evidence="2">Organic acid metabolism; glycolate biosynthesis; glycolate from 2-phosphoglycolate: step 1/1.</text>
</comment>
<dbReference type="Pfam" id="PF00702">
    <property type="entry name" value="Hydrolase"/>
    <property type="match status" value="1"/>
</dbReference>
<evidence type="ECO:0000256" key="3">
    <source>
        <dbReference type="ARBA" id="ARBA00006171"/>
    </source>
</evidence>
<dbReference type="Gene3D" id="3.40.50.1000">
    <property type="entry name" value="HAD superfamily/HAD-like"/>
    <property type="match status" value="1"/>
</dbReference>
<reference evidence="6" key="1">
    <citation type="submission" date="2017-01" db="EMBL/GenBank/DDBJ databases">
        <authorList>
            <person name="Varghese N."/>
            <person name="Submissions S."/>
        </authorList>
    </citation>
    <scope>NUCLEOTIDE SEQUENCE [LARGE SCALE GENOMIC DNA]</scope>
    <source>
        <strain evidence="6">DSM 22306</strain>
    </source>
</reference>
<evidence type="ECO:0000313" key="6">
    <source>
        <dbReference type="Proteomes" id="UP000185999"/>
    </source>
</evidence>
<dbReference type="InterPro" id="IPR023198">
    <property type="entry name" value="PGP-like_dom2"/>
</dbReference>
<evidence type="ECO:0000256" key="2">
    <source>
        <dbReference type="ARBA" id="ARBA00004818"/>
    </source>
</evidence>
<dbReference type="GO" id="GO:0006281">
    <property type="term" value="P:DNA repair"/>
    <property type="evidence" value="ECO:0007669"/>
    <property type="project" value="TreeGrafter"/>
</dbReference>
<comment type="similarity">
    <text evidence="3">Belongs to the HAD-like hydrolase superfamily. CbbY/CbbZ/Gph/YieH family.</text>
</comment>
<dbReference type="InterPro" id="IPR036412">
    <property type="entry name" value="HAD-like_sf"/>
</dbReference>
<protein>
    <recommendedName>
        <fullName evidence="4">phosphoglycolate phosphatase</fullName>
        <ecNumber evidence="4">3.1.3.18</ecNumber>
    </recommendedName>
</protein>
<dbReference type="Gene3D" id="1.10.150.240">
    <property type="entry name" value="Putative phosphatase, domain 2"/>
    <property type="match status" value="1"/>
</dbReference>
<dbReference type="CDD" id="cd01427">
    <property type="entry name" value="HAD_like"/>
    <property type="match status" value="1"/>
</dbReference>
<sequence length="215" mass="24997">MNLRKYNTFIFDCDGVLLDSNRLKTAAFYQAVESYGDQAAEKFIQYHIENGGVSRYKKIDYFFNDILKVTIENFEKERVLELYAHLVRDGLMKCKVASGLHALRKKYPATLWMVASGGDQKELREVFEARNLYQLFDGGIFGSPDDKGLIVKREKESVNFLHPAVFFGDSQLDHKVAKQEDIDFIFVHEWTEFSQWKKYCDEHQVLSINNLAEIS</sequence>
<dbReference type="RefSeq" id="WP_054343108.1">
    <property type="nucleotide sequence ID" value="NZ_FTOE01000001.1"/>
</dbReference>
<dbReference type="InterPro" id="IPR050155">
    <property type="entry name" value="HAD-like_hydrolase_sf"/>
</dbReference>
<dbReference type="GO" id="GO:0005829">
    <property type="term" value="C:cytosol"/>
    <property type="evidence" value="ECO:0007669"/>
    <property type="project" value="TreeGrafter"/>
</dbReference>
<proteinExistence type="inferred from homology"/>
<dbReference type="EC" id="3.1.3.18" evidence="4"/>
<dbReference type="EMBL" id="FTOE01000001">
    <property type="protein sequence ID" value="SIS47274.1"/>
    <property type="molecule type" value="Genomic_DNA"/>
</dbReference>
<dbReference type="PANTHER" id="PTHR43434">
    <property type="entry name" value="PHOSPHOGLYCOLATE PHOSPHATASE"/>
    <property type="match status" value="1"/>
</dbReference>
<dbReference type="Proteomes" id="UP000185999">
    <property type="component" value="Unassembled WGS sequence"/>
</dbReference>
<gene>
    <name evidence="5" type="ORF">SAMN05421760_101980</name>
</gene>
<accession>A0A1N7JDC7</accession>
<keyword evidence="6" id="KW-1185">Reference proteome</keyword>
<dbReference type="GO" id="GO:0008967">
    <property type="term" value="F:phosphoglycolate phosphatase activity"/>
    <property type="evidence" value="ECO:0007669"/>
    <property type="project" value="UniProtKB-EC"/>
</dbReference>
<dbReference type="InterPro" id="IPR023214">
    <property type="entry name" value="HAD_sf"/>
</dbReference>
<evidence type="ECO:0000256" key="1">
    <source>
        <dbReference type="ARBA" id="ARBA00000830"/>
    </source>
</evidence>
<dbReference type="AlphaFoldDB" id="A0A1N7JDC7"/>
<dbReference type="PANTHER" id="PTHR43434:SF1">
    <property type="entry name" value="PHOSPHOGLYCOLATE PHOSPHATASE"/>
    <property type="match status" value="1"/>
</dbReference>
<name>A0A1N7JDC7_9GAMM</name>
<evidence type="ECO:0000256" key="4">
    <source>
        <dbReference type="ARBA" id="ARBA00013078"/>
    </source>
</evidence>
<evidence type="ECO:0000313" key="5">
    <source>
        <dbReference type="EMBL" id="SIS47274.1"/>
    </source>
</evidence>
<dbReference type="SUPFAM" id="SSF56784">
    <property type="entry name" value="HAD-like"/>
    <property type="match status" value="1"/>
</dbReference>
<organism evidence="5 6">
    <name type="scientific">Neptunomonas antarctica</name>
    <dbReference type="NCBI Taxonomy" id="619304"/>
    <lineage>
        <taxon>Bacteria</taxon>
        <taxon>Pseudomonadati</taxon>
        <taxon>Pseudomonadota</taxon>
        <taxon>Gammaproteobacteria</taxon>
        <taxon>Oceanospirillales</taxon>
        <taxon>Oceanospirillaceae</taxon>
        <taxon>Neptunomonas</taxon>
    </lineage>
</organism>
<dbReference type="OrthoDB" id="9782449at2"/>
<comment type="catalytic activity">
    <reaction evidence="1">
        <text>2-phosphoglycolate + H2O = glycolate + phosphate</text>
        <dbReference type="Rhea" id="RHEA:14369"/>
        <dbReference type="ChEBI" id="CHEBI:15377"/>
        <dbReference type="ChEBI" id="CHEBI:29805"/>
        <dbReference type="ChEBI" id="CHEBI:43474"/>
        <dbReference type="ChEBI" id="CHEBI:58033"/>
        <dbReference type="EC" id="3.1.3.18"/>
    </reaction>
</comment>